<dbReference type="InterPro" id="IPR015422">
    <property type="entry name" value="PyrdxlP-dep_Trfase_small"/>
</dbReference>
<dbReference type="GO" id="GO:0016829">
    <property type="term" value="F:lyase activity"/>
    <property type="evidence" value="ECO:0007669"/>
    <property type="project" value="UniProtKB-KW"/>
</dbReference>
<evidence type="ECO:0000256" key="2">
    <source>
        <dbReference type="ARBA" id="ARBA00010447"/>
    </source>
</evidence>
<dbReference type="Proteomes" id="UP000241118">
    <property type="component" value="Unassembled WGS sequence"/>
</dbReference>
<dbReference type="OrthoDB" id="9808002at2"/>
<dbReference type="GO" id="GO:0006534">
    <property type="term" value="P:cysteine metabolic process"/>
    <property type="evidence" value="ECO:0007669"/>
    <property type="project" value="InterPro"/>
</dbReference>
<evidence type="ECO:0000313" key="9">
    <source>
        <dbReference type="Proteomes" id="UP000241118"/>
    </source>
</evidence>
<evidence type="ECO:0000313" key="8">
    <source>
        <dbReference type="EMBL" id="PSL44115.1"/>
    </source>
</evidence>
<comment type="caution">
    <text evidence="8">The sequence shown here is derived from an EMBL/GenBank/DDBJ whole genome shotgun (WGS) entry which is preliminary data.</text>
</comment>
<dbReference type="SUPFAM" id="SSF53383">
    <property type="entry name" value="PLP-dependent transferases"/>
    <property type="match status" value="1"/>
</dbReference>
<evidence type="ECO:0000256" key="6">
    <source>
        <dbReference type="ARBA" id="ARBA00050776"/>
    </source>
</evidence>
<keyword evidence="9" id="KW-1185">Reference proteome</keyword>
<dbReference type="GO" id="GO:0030170">
    <property type="term" value="F:pyridoxal phosphate binding"/>
    <property type="evidence" value="ECO:0007669"/>
    <property type="project" value="InterPro"/>
</dbReference>
<evidence type="ECO:0000256" key="1">
    <source>
        <dbReference type="ARBA" id="ARBA00001933"/>
    </source>
</evidence>
<keyword evidence="5" id="KW-0663">Pyridoxal phosphate</keyword>
<dbReference type="InterPro" id="IPR000192">
    <property type="entry name" value="Aminotrans_V_dom"/>
</dbReference>
<gene>
    <name evidence="8" type="ORF">B0I31_12927</name>
</gene>
<keyword evidence="8" id="KW-0456">Lyase</keyword>
<dbReference type="InterPro" id="IPR015424">
    <property type="entry name" value="PyrdxlP-dep_Trfase"/>
</dbReference>
<dbReference type="Gene3D" id="3.90.1150.10">
    <property type="entry name" value="Aspartate Aminotransferase, domain 1"/>
    <property type="match status" value="1"/>
</dbReference>
<dbReference type="EMBL" id="PYAX01000029">
    <property type="protein sequence ID" value="PSL44115.1"/>
    <property type="molecule type" value="Genomic_DNA"/>
</dbReference>
<dbReference type="InterPro" id="IPR010970">
    <property type="entry name" value="Cys_dSase_SufS"/>
</dbReference>
<organism evidence="8 9">
    <name type="scientific">Saccharothrix carnea</name>
    <dbReference type="NCBI Taxonomy" id="1280637"/>
    <lineage>
        <taxon>Bacteria</taxon>
        <taxon>Bacillati</taxon>
        <taxon>Actinomycetota</taxon>
        <taxon>Actinomycetes</taxon>
        <taxon>Pseudonocardiales</taxon>
        <taxon>Pseudonocardiaceae</taxon>
        <taxon>Saccharothrix</taxon>
    </lineage>
</organism>
<dbReference type="AlphaFoldDB" id="A0A2P8HCZ7"/>
<dbReference type="RefSeq" id="WP_106620431.1">
    <property type="nucleotide sequence ID" value="NZ_PYAX01000029.1"/>
</dbReference>
<comment type="similarity">
    <text evidence="2">Belongs to the class-V pyridoxal-phosphate-dependent aminotransferase family. Csd subfamily.</text>
</comment>
<keyword evidence="4" id="KW-0808">Transferase</keyword>
<dbReference type="PANTHER" id="PTHR43586:SF8">
    <property type="entry name" value="CYSTEINE DESULFURASE 1, CHLOROPLASTIC"/>
    <property type="match status" value="1"/>
</dbReference>
<dbReference type="PANTHER" id="PTHR43586">
    <property type="entry name" value="CYSTEINE DESULFURASE"/>
    <property type="match status" value="1"/>
</dbReference>
<name>A0A2P8HCZ7_SACCR</name>
<dbReference type="InterPro" id="IPR015421">
    <property type="entry name" value="PyrdxlP-dep_Trfase_major"/>
</dbReference>
<protein>
    <recommendedName>
        <fullName evidence="3">cysteine desulfurase</fullName>
        <ecNumber evidence="3">2.8.1.7</ecNumber>
    </recommendedName>
</protein>
<dbReference type="Pfam" id="PF00266">
    <property type="entry name" value="Aminotran_5"/>
    <property type="match status" value="1"/>
</dbReference>
<evidence type="ECO:0000259" key="7">
    <source>
        <dbReference type="Pfam" id="PF00266"/>
    </source>
</evidence>
<dbReference type="Gene3D" id="3.40.640.10">
    <property type="entry name" value="Type I PLP-dependent aspartate aminotransferase-like (Major domain)"/>
    <property type="match status" value="1"/>
</dbReference>
<evidence type="ECO:0000256" key="4">
    <source>
        <dbReference type="ARBA" id="ARBA00022679"/>
    </source>
</evidence>
<sequence>MSQLHPGVLPATVRADFPLLRGEDAPVYLDNAATTQKPQVVLDAVVDYYRTANSNVGRGHHRLALTATDRYESARAAVGRFLGARHPEEIVFTANTTDSTNLLAEVVGRRVVGRGDQVVVSGMEHNSNLLPWRRLCDQVGARLVVAPTDPAGRVDLPAFTALMGPKVRIVAVAHVSNVLGTVNPVREMAEVAHRHGALVVVDGAQAVAHLAVDVGELDADFYCFSGHKVYGPMGVGVLYGKHDLLADLPPFRVGGGTVKGVRHDEPVHYVPAPARFEAGTPDVAGAVGLAAGLEYLLDLGGPAVRAHDESLVAAVLEAVADLDDVDVVGDPGAVPCGIVSLSVRGIHPYDVGGHLDAHGIAVRCGVHCASTFLDSLGLVGTVRLSFAVYNTLEEIEYLRSVLKTVRPGTWTAEHPTERFL</sequence>
<accession>A0A2P8HCZ7</accession>
<dbReference type="GO" id="GO:0031071">
    <property type="term" value="F:cysteine desulfurase activity"/>
    <property type="evidence" value="ECO:0007669"/>
    <property type="project" value="UniProtKB-EC"/>
</dbReference>
<reference evidence="8 9" key="1">
    <citation type="submission" date="2018-03" db="EMBL/GenBank/DDBJ databases">
        <title>Genomic Encyclopedia of Type Strains, Phase III (KMG-III): the genomes of soil and plant-associated and newly described type strains.</title>
        <authorList>
            <person name="Whitman W."/>
        </authorList>
    </citation>
    <scope>NUCLEOTIDE SEQUENCE [LARGE SCALE GENOMIC DNA]</scope>
    <source>
        <strain evidence="8 9">CGMCC 4.7097</strain>
    </source>
</reference>
<dbReference type="CDD" id="cd06453">
    <property type="entry name" value="SufS_like"/>
    <property type="match status" value="1"/>
</dbReference>
<comment type="cofactor">
    <cofactor evidence="1">
        <name>pyridoxal 5'-phosphate</name>
        <dbReference type="ChEBI" id="CHEBI:597326"/>
    </cofactor>
</comment>
<evidence type="ECO:0000256" key="3">
    <source>
        <dbReference type="ARBA" id="ARBA00012239"/>
    </source>
</evidence>
<evidence type="ECO:0000256" key="5">
    <source>
        <dbReference type="ARBA" id="ARBA00022898"/>
    </source>
</evidence>
<comment type="catalytic activity">
    <reaction evidence="6">
        <text>(sulfur carrier)-H + L-cysteine = (sulfur carrier)-SH + L-alanine</text>
        <dbReference type="Rhea" id="RHEA:43892"/>
        <dbReference type="Rhea" id="RHEA-COMP:14737"/>
        <dbReference type="Rhea" id="RHEA-COMP:14739"/>
        <dbReference type="ChEBI" id="CHEBI:29917"/>
        <dbReference type="ChEBI" id="CHEBI:35235"/>
        <dbReference type="ChEBI" id="CHEBI:57972"/>
        <dbReference type="ChEBI" id="CHEBI:64428"/>
        <dbReference type="EC" id="2.8.1.7"/>
    </reaction>
</comment>
<proteinExistence type="inferred from homology"/>
<feature type="domain" description="Aminotransferase class V" evidence="7">
    <location>
        <begin position="27"/>
        <end position="398"/>
    </location>
</feature>
<dbReference type="EC" id="2.8.1.7" evidence="3"/>